<dbReference type="InParanoid" id="A0A3N4LW24"/>
<dbReference type="AlphaFoldDB" id="A0A3N4LW24"/>
<keyword evidence="3" id="KW-1185">Reference proteome</keyword>
<name>A0A3N4LW24_9PEZI</name>
<dbReference type="Proteomes" id="UP000267821">
    <property type="component" value="Unassembled WGS sequence"/>
</dbReference>
<evidence type="ECO:0000313" key="3">
    <source>
        <dbReference type="Proteomes" id="UP000267821"/>
    </source>
</evidence>
<sequence length="113" mass="12786">MSEADHLNVAEMQSILGGQEQDEPEQRCCFEISGKSTSTSKSKSIARNLAMAINSEFLDTTDSGYLDPTNPTGSRLHRNIEQRLDYQRTFDRLRLNSSDWNSWVSSRAGERRG</sequence>
<feature type="region of interest" description="Disordered" evidence="1">
    <location>
        <begin position="1"/>
        <end position="26"/>
    </location>
</feature>
<dbReference type="EMBL" id="ML121532">
    <property type="protein sequence ID" value="RPB27106.1"/>
    <property type="molecule type" value="Genomic_DNA"/>
</dbReference>
<proteinExistence type="predicted"/>
<protein>
    <submittedName>
        <fullName evidence="2">Uncharacterized protein</fullName>
    </submittedName>
</protein>
<evidence type="ECO:0000313" key="2">
    <source>
        <dbReference type="EMBL" id="RPB27106.1"/>
    </source>
</evidence>
<reference evidence="2 3" key="1">
    <citation type="journal article" date="2018" name="Nat. Ecol. Evol.">
        <title>Pezizomycetes genomes reveal the molecular basis of ectomycorrhizal truffle lifestyle.</title>
        <authorList>
            <person name="Murat C."/>
            <person name="Payen T."/>
            <person name="Noel B."/>
            <person name="Kuo A."/>
            <person name="Morin E."/>
            <person name="Chen J."/>
            <person name="Kohler A."/>
            <person name="Krizsan K."/>
            <person name="Balestrini R."/>
            <person name="Da Silva C."/>
            <person name="Montanini B."/>
            <person name="Hainaut M."/>
            <person name="Levati E."/>
            <person name="Barry K.W."/>
            <person name="Belfiori B."/>
            <person name="Cichocki N."/>
            <person name="Clum A."/>
            <person name="Dockter R.B."/>
            <person name="Fauchery L."/>
            <person name="Guy J."/>
            <person name="Iotti M."/>
            <person name="Le Tacon F."/>
            <person name="Lindquist E.A."/>
            <person name="Lipzen A."/>
            <person name="Malagnac F."/>
            <person name="Mello A."/>
            <person name="Molinier V."/>
            <person name="Miyauchi S."/>
            <person name="Poulain J."/>
            <person name="Riccioni C."/>
            <person name="Rubini A."/>
            <person name="Sitrit Y."/>
            <person name="Splivallo R."/>
            <person name="Traeger S."/>
            <person name="Wang M."/>
            <person name="Zifcakova L."/>
            <person name="Wipf D."/>
            <person name="Zambonelli A."/>
            <person name="Paolocci F."/>
            <person name="Nowrousian M."/>
            <person name="Ottonello S."/>
            <person name="Baldrian P."/>
            <person name="Spatafora J.W."/>
            <person name="Henrissat B."/>
            <person name="Nagy L.G."/>
            <person name="Aury J.M."/>
            <person name="Wincker P."/>
            <person name="Grigoriev I.V."/>
            <person name="Bonfante P."/>
            <person name="Martin F.M."/>
        </authorList>
    </citation>
    <scope>NUCLEOTIDE SEQUENCE [LARGE SCALE GENOMIC DNA]</scope>
    <source>
        <strain evidence="2 3">ATCC MYA-4762</strain>
    </source>
</reference>
<evidence type="ECO:0000256" key="1">
    <source>
        <dbReference type="SAM" id="MobiDB-lite"/>
    </source>
</evidence>
<accession>A0A3N4LW24</accession>
<organism evidence="2 3">
    <name type="scientific">Terfezia boudieri ATCC MYA-4762</name>
    <dbReference type="NCBI Taxonomy" id="1051890"/>
    <lineage>
        <taxon>Eukaryota</taxon>
        <taxon>Fungi</taxon>
        <taxon>Dikarya</taxon>
        <taxon>Ascomycota</taxon>
        <taxon>Pezizomycotina</taxon>
        <taxon>Pezizomycetes</taxon>
        <taxon>Pezizales</taxon>
        <taxon>Pezizaceae</taxon>
        <taxon>Terfezia</taxon>
    </lineage>
</organism>
<gene>
    <name evidence="2" type="ORF">L211DRAFT_846657</name>
</gene>